<evidence type="ECO:0000256" key="2">
    <source>
        <dbReference type="ARBA" id="ARBA00022630"/>
    </source>
</evidence>
<comment type="catalytic activity">
    <reaction evidence="5">
        <text>(S)-2-hydroxyglutarate + A = 2-oxoglutarate + AH2</text>
        <dbReference type="Rhea" id="RHEA:21252"/>
        <dbReference type="ChEBI" id="CHEBI:13193"/>
        <dbReference type="ChEBI" id="CHEBI:16782"/>
        <dbReference type="ChEBI" id="CHEBI:16810"/>
        <dbReference type="ChEBI" id="CHEBI:17499"/>
        <dbReference type="EC" id="1.1.99.2"/>
    </reaction>
</comment>
<comment type="similarity">
    <text evidence="6">Belongs to the L2HGDH family.</text>
</comment>
<reference evidence="11" key="1">
    <citation type="submission" date="2022-10" db="EMBL/GenBank/DDBJ databases">
        <authorList>
            <person name="Chen Y."/>
            <person name="Dougan E. K."/>
            <person name="Chan C."/>
            <person name="Rhodes N."/>
            <person name="Thang M."/>
        </authorList>
    </citation>
    <scope>NUCLEOTIDE SEQUENCE</scope>
</reference>
<sequence>MLRRFCLEREVPHRICGKLIVATSEAQLPELKALEMKAAGNGVKLEPLSPQQVQQMEPEVYCVEALHSPRTGIVDSHAFMQALLADAEEYGATLALRTQLRGGQVYQEGVMVELESVDSADVFTVEAQAVVNCCGLAAPRVARSLGMEPVPKAFYCRGSYYALQGGLRPFSRLVYPVPEPQTSGLGVHATVDLQGQVRFGPDVEWLPPEILPGLEVDEAAYGSHQAAAYQVDDKKSEAFYSEVRRYWPKLPDGALVADYSGVRPKLSAPGEPAADFQVASYGKLVNLFGIESPGLTSAMSLAEEVVQLVMEGGIIGDANNGKHFEGHDLYAVDNAWPSGRCHALPGHRKLVDSASMDSSSVEELVHRFIKQCIFFYSEFKLQKNHESRARKGTTCERTICYNRDLRHEFNLNDRLCKMKYYNNCLFLSVEKDYIARTGDPTNTGRGGCCVHAKLPGLGHRYFKDEIHPALKHSVRGTVGMANAIGLRKKALFVGPLTMDVVVPSSC</sequence>
<evidence type="ECO:0000259" key="10">
    <source>
        <dbReference type="Pfam" id="PF01266"/>
    </source>
</evidence>
<dbReference type="AlphaFoldDB" id="A0A9P1BUE0"/>
<dbReference type="GO" id="GO:0047545">
    <property type="term" value="F:(S)-2-hydroxyglutarate dehydrogenase activity"/>
    <property type="evidence" value="ECO:0007669"/>
    <property type="project" value="UniProtKB-EC"/>
</dbReference>
<dbReference type="EMBL" id="CAMXCT010000502">
    <property type="protein sequence ID" value="CAI3979644.1"/>
    <property type="molecule type" value="Genomic_DNA"/>
</dbReference>
<keyword evidence="3" id="KW-0274">FAD</keyword>
<evidence type="ECO:0000256" key="1">
    <source>
        <dbReference type="ARBA" id="ARBA00001974"/>
    </source>
</evidence>
<dbReference type="OrthoDB" id="498204at2759"/>
<dbReference type="EMBL" id="CAMXCT030000502">
    <property type="protein sequence ID" value="CAL4766956.1"/>
    <property type="molecule type" value="Genomic_DNA"/>
</dbReference>
<dbReference type="EC" id="1.1.99.2" evidence="7"/>
<proteinExistence type="inferred from homology"/>
<evidence type="ECO:0000259" key="9">
    <source>
        <dbReference type="Pfam" id="PF00160"/>
    </source>
</evidence>
<evidence type="ECO:0000256" key="7">
    <source>
        <dbReference type="ARBA" id="ARBA00038878"/>
    </source>
</evidence>
<dbReference type="SUPFAM" id="SSF50891">
    <property type="entry name" value="Cyclophilin-like"/>
    <property type="match status" value="1"/>
</dbReference>
<dbReference type="SUPFAM" id="SSF51905">
    <property type="entry name" value="FAD/NAD(P)-binding domain"/>
    <property type="match status" value="1"/>
</dbReference>
<evidence type="ECO:0000256" key="6">
    <source>
        <dbReference type="ARBA" id="ARBA00037941"/>
    </source>
</evidence>
<feature type="domain" description="PPIase cyclophilin-type" evidence="9">
    <location>
        <begin position="414"/>
        <end position="483"/>
    </location>
</feature>
<protein>
    <recommendedName>
        <fullName evidence="8">L-2-hydroxyglutarate dehydrogenase, mitochondrial</fullName>
        <ecNumber evidence="7">1.1.99.2</ecNumber>
    </recommendedName>
</protein>
<dbReference type="EMBL" id="CAMXCT020000502">
    <property type="protein sequence ID" value="CAL1133019.1"/>
    <property type="molecule type" value="Genomic_DNA"/>
</dbReference>
<organism evidence="11">
    <name type="scientific">Cladocopium goreaui</name>
    <dbReference type="NCBI Taxonomy" id="2562237"/>
    <lineage>
        <taxon>Eukaryota</taxon>
        <taxon>Sar</taxon>
        <taxon>Alveolata</taxon>
        <taxon>Dinophyceae</taxon>
        <taxon>Suessiales</taxon>
        <taxon>Symbiodiniaceae</taxon>
        <taxon>Cladocopium</taxon>
    </lineage>
</organism>
<dbReference type="GO" id="GO:0003755">
    <property type="term" value="F:peptidyl-prolyl cis-trans isomerase activity"/>
    <property type="evidence" value="ECO:0007669"/>
    <property type="project" value="InterPro"/>
</dbReference>
<dbReference type="Pfam" id="PF01266">
    <property type="entry name" value="DAO"/>
    <property type="match status" value="1"/>
</dbReference>
<dbReference type="InterPro" id="IPR036188">
    <property type="entry name" value="FAD/NAD-bd_sf"/>
</dbReference>
<reference evidence="12" key="2">
    <citation type="submission" date="2024-04" db="EMBL/GenBank/DDBJ databases">
        <authorList>
            <person name="Chen Y."/>
            <person name="Shah S."/>
            <person name="Dougan E. K."/>
            <person name="Thang M."/>
            <person name="Chan C."/>
        </authorList>
    </citation>
    <scope>NUCLEOTIDE SEQUENCE [LARGE SCALE GENOMIC DNA]</scope>
</reference>
<comment type="caution">
    <text evidence="11">The sequence shown here is derived from an EMBL/GenBank/DDBJ whole genome shotgun (WGS) entry which is preliminary data.</text>
</comment>
<keyword evidence="4" id="KW-0560">Oxidoreductase</keyword>
<evidence type="ECO:0000256" key="5">
    <source>
        <dbReference type="ARBA" id="ARBA00036066"/>
    </source>
</evidence>
<dbReference type="Pfam" id="PF00160">
    <property type="entry name" value="Pro_isomerase"/>
    <property type="match status" value="1"/>
</dbReference>
<gene>
    <name evidence="11" type="ORF">C1SCF055_LOCUS7581</name>
</gene>
<evidence type="ECO:0000256" key="3">
    <source>
        <dbReference type="ARBA" id="ARBA00022827"/>
    </source>
</evidence>
<evidence type="ECO:0000313" key="13">
    <source>
        <dbReference type="Proteomes" id="UP001152797"/>
    </source>
</evidence>
<dbReference type="PANTHER" id="PTHR43104">
    <property type="entry name" value="L-2-HYDROXYGLUTARATE DEHYDROGENASE, MITOCHONDRIAL"/>
    <property type="match status" value="1"/>
</dbReference>
<evidence type="ECO:0000313" key="12">
    <source>
        <dbReference type="EMBL" id="CAL1133019.1"/>
    </source>
</evidence>
<feature type="domain" description="FAD dependent oxidoreductase" evidence="10">
    <location>
        <begin position="5"/>
        <end position="308"/>
    </location>
</feature>
<dbReference type="InterPro" id="IPR002130">
    <property type="entry name" value="Cyclophilin-type_PPIase_dom"/>
</dbReference>
<evidence type="ECO:0000256" key="4">
    <source>
        <dbReference type="ARBA" id="ARBA00023002"/>
    </source>
</evidence>
<accession>A0A9P1BUE0</accession>
<dbReference type="Proteomes" id="UP001152797">
    <property type="component" value="Unassembled WGS sequence"/>
</dbReference>
<dbReference type="InterPro" id="IPR029000">
    <property type="entry name" value="Cyclophilin-like_dom_sf"/>
</dbReference>
<keyword evidence="2" id="KW-0285">Flavoprotein</keyword>
<dbReference type="Gene3D" id="3.50.50.60">
    <property type="entry name" value="FAD/NAD(P)-binding domain"/>
    <property type="match status" value="1"/>
</dbReference>
<dbReference type="PANTHER" id="PTHR43104:SF4">
    <property type="entry name" value="L-2-HYDROXYGLUTARATE DEHYDROGENASE, MITOCHONDRIAL"/>
    <property type="match status" value="1"/>
</dbReference>
<dbReference type="Gene3D" id="3.30.9.10">
    <property type="entry name" value="D-Amino Acid Oxidase, subunit A, domain 2"/>
    <property type="match status" value="1"/>
</dbReference>
<dbReference type="Gene3D" id="2.40.100.10">
    <property type="entry name" value="Cyclophilin-like"/>
    <property type="match status" value="1"/>
</dbReference>
<name>A0A9P1BUE0_9DINO</name>
<evidence type="ECO:0000256" key="8">
    <source>
        <dbReference type="ARBA" id="ARBA00041137"/>
    </source>
</evidence>
<dbReference type="InterPro" id="IPR006076">
    <property type="entry name" value="FAD-dep_OxRdtase"/>
</dbReference>
<comment type="cofactor">
    <cofactor evidence="1">
        <name>FAD</name>
        <dbReference type="ChEBI" id="CHEBI:57692"/>
    </cofactor>
</comment>
<evidence type="ECO:0000313" key="11">
    <source>
        <dbReference type="EMBL" id="CAI3979644.1"/>
    </source>
</evidence>
<keyword evidence="13" id="KW-1185">Reference proteome</keyword>